<protein>
    <submittedName>
        <fullName evidence="1">Uncharacterized protein</fullName>
    </submittedName>
</protein>
<reference evidence="1" key="1">
    <citation type="submission" date="2023-10" db="EMBL/GenBank/DDBJ databases">
        <authorList>
            <person name="Domelevo Entfellner J.-B."/>
        </authorList>
    </citation>
    <scope>NUCLEOTIDE SEQUENCE</scope>
</reference>
<dbReference type="Gramene" id="rna-AYBTSS11_LOCUS8821">
    <property type="protein sequence ID" value="CAJ1938845.1"/>
    <property type="gene ID" value="gene-AYBTSS11_LOCUS8821"/>
</dbReference>
<organism evidence="1 2">
    <name type="scientific">Sphenostylis stenocarpa</name>
    <dbReference type="NCBI Taxonomy" id="92480"/>
    <lineage>
        <taxon>Eukaryota</taxon>
        <taxon>Viridiplantae</taxon>
        <taxon>Streptophyta</taxon>
        <taxon>Embryophyta</taxon>
        <taxon>Tracheophyta</taxon>
        <taxon>Spermatophyta</taxon>
        <taxon>Magnoliopsida</taxon>
        <taxon>eudicotyledons</taxon>
        <taxon>Gunneridae</taxon>
        <taxon>Pentapetalae</taxon>
        <taxon>rosids</taxon>
        <taxon>fabids</taxon>
        <taxon>Fabales</taxon>
        <taxon>Fabaceae</taxon>
        <taxon>Papilionoideae</taxon>
        <taxon>50 kb inversion clade</taxon>
        <taxon>NPAAA clade</taxon>
        <taxon>indigoferoid/millettioid clade</taxon>
        <taxon>Phaseoleae</taxon>
        <taxon>Sphenostylis</taxon>
    </lineage>
</organism>
<name>A0AA86V793_9FABA</name>
<evidence type="ECO:0000313" key="2">
    <source>
        <dbReference type="Proteomes" id="UP001189624"/>
    </source>
</evidence>
<sequence length="60" mass="6657">MPDDRLSQFCYLGWPSQIPDGRPGLPRRPSLFSAPQTVVSSCQAAKTINRNTSAKKAFYV</sequence>
<proteinExistence type="predicted"/>
<accession>A0AA86V793</accession>
<evidence type="ECO:0000313" key="1">
    <source>
        <dbReference type="EMBL" id="CAJ1938845.1"/>
    </source>
</evidence>
<dbReference type="AlphaFoldDB" id="A0AA86V793"/>
<dbReference type="EMBL" id="OY731400">
    <property type="protein sequence ID" value="CAJ1938845.1"/>
    <property type="molecule type" value="Genomic_DNA"/>
</dbReference>
<feature type="non-terminal residue" evidence="1">
    <location>
        <position position="60"/>
    </location>
</feature>
<keyword evidence="2" id="KW-1185">Reference proteome</keyword>
<gene>
    <name evidence="1" type="ORF">AYBTSS11_LOCUS8821</name>
</gene>
<dbReference type="Proteomes" id="UP001189624">
    <property type="component" value="Chromosome 3"/>
</dbReference>